<dbReference type="InterPro" id="IPR051085">
    <property type="entry name" value="MB_O-acyltransferase"/>
</dbReference>
<keyword evidence="7" id="KW-0808">Transferase</keyword>
<keyword evidence="5 8" id="KW-1133">Transmembrane helix</keyword>
<feature type="transmembrane region" description="Helical" evidence="8">
    <location>
        <begin position="409"/>
        <end position="426"/>
    </location>
</feature>
<keyword evidence="7" id="KW-0012">Acyltransferase</keyword>
<dbReference type="PIRSF" id="PIRSF016636">
    <property type="entry name" value="AlgI_DltB"/>
    <property type="match status" value="1"/>
</dbReference>
<dbReference type="Proteomes" id="UP001299235">
    <property type="component" value="Unassembled WGS sequence"/>
</dbReference>
<dbReference type="PANTHER" id="PTHR13285">
    <property type="entry name" value="ACYLTRANSFERASE"/>
    <property type="match status" value="1"/>
</dbReference>
<dbReference type="InterPro" id="IPR024194">
    <property type="entry name" value="Ac/AlaTfrase_AlgI/DltB"/>
</dbReference>
<dbReference type="InterPro" id="IPR028362">
    <property type="entry name" value="AlgI"/>
</dbReference>
<dbReference type="RefSeq" id="WP_248835218.1">
    <property type="nucleotide sequence ID" value="NZ_JAJEQE010000017.1"/>
</dbReference>
<feature type="transmembrane region" description="Helical" evidence="8">
    <location>
        <begin position="247"/>
        <end position="266"/>
    </location>
</feature>
<feature type="transmembrane region" description="Helical" evidence="8">
    <location>
        <begin position="7"/>
        <end position="22"/>
    </location>
</feature>
<gene>
    <name evidence="9" type="ORF">LKD42_06775</name>
</gene>
<evidence type="ECO:0000256" key="6">
    <source>
        <dbReference type="ARBA" id="ARBA00023136"/>
    </source>
</evidence>
<keyword evidence="3 7" id="KW-1003">Cell membrane</keyword>
<keyword evidence="10" id="KW-1185">Reference proteome</keyword>
<feature type="transmembrane region" description="Helical" evidence="8">
    <location>
        <begin position="139"/>
        <end position="161"/>
    </location>
</feature>
<evidence type="ECO:0000256" key="3">
    <source>
        <dbReference type="ARBA" id="ARBA00022475"/>
    </source>
</evidence>
<evidence type="ECO:0000313" key="9">
    <source>
        <dbReference type="EMBL" id="MCC2148958.1"/>
    </source>
</evidence>
<keyword evidence="6 7" id="KW-0472">Membrane</keyword>
<dbReference type="Pfam" id="PF03062">
    <property type="entry name" value="MBOAT"/>
    <property type="match status" value="1"/>
</dbReference>
<comment type="similarity">
    <text evidence="2 7">Belongs to the membrane-bound acyltransferase family.</text>
</comment>
<sequence length="530" mass="61394">MSYTSSTYLLFLVAVFCIYYIIRPRHRMYVLLVANVIFYLAAGFDQFLVLLLATAVSYVVACKMGKLHEKLEKQKQEEGLDRKQIKRIKANNKKQRKRILIWGLVLNIGILIVFKYTNFLLKTGYSILDLFGIGHGDDLFKLIMPLGISFFTFQILSYLIDVYKGKVKAQKNFLKYLLYISFFPSVVQGPIPRYADLGTQLYEEHRFEYDNLRDGALLILWGFAKKLILAERLGTFVDQIYGNYTQYTGMLFFFVATAAFSIQIYADFSGCMDIATGTARLFGIRLAPNFLRPYFSKTMPEFWRRWHVTLGNWFKDYVFYPISISKFSLDLNKKARKRFGNEFGRIVSSAIPILAVWLLTGIWHGPDWKYVTWGLFHGILIMLSMIFTPYNEKLVQKLHIKTECFSFRLFQMGRTFLLCCLGRVFFRADDFASAVGILKRACTGIGWYRLANGKIYNYGLNQANMTVVIVAMLVLLTVSILQEKMDVLEALKKQNLVFRWVLIYALLLAVVIFGMYGPGYDPSAFIYEKF</sequence>
<dbReference type="InterPro" id="IPR004299">
    <property type="entry name" value="MBOAT_fam"/>
</dbReference>
<organism evidence="9 10">
    <name type="scientific">Hominisplanchenecus faecis</name>
    <dbReference type="NCBI Taxonomy" id="2885351"/>
    <lineage>
        <taxon>Bacteria</taxon>
        <taxon>Bacillati</taxon>
        <taxon>Bacillota</taxon>
        <taxon>Clostridia</taxon>
        <taxon>Lachnospirales</taxon>
        <taxon>Lachnospiraceae</taxon>
        <taxon>Hominisplanchenecus</taxon>
    </lineage>
</organism>
<protein>
    <submittedName>
        <fullName evidence="9">MBOAT family protein</fullName>
    </submittedName>
</protein>
<dbReference type="EMBL" id="JAJEQE010000017">
    <property type="protein sequence ID" value="MCC2148958.1"/>
    <property type="molecule type" value="Genomic_DNA"/>
</dbReference>
<evidence type="ECO:0000256" key="4">
    <source>
        <dbReference type="ARBA" id="ARBA00022692"/>
    </source>
</evidence>
<feature type="transmembrane region" description="Helical" evidence="8">
    <location>
        <begin position="173"/>
        <end position="191"/>
    </location>
</feature>
<evidence type="ECO:0000313" key="10">
    <source>
        <dbReference type="Proteomes" id="UP001299235"/>
    </source>
</evidence>
<keyword evidence="4 8" id="KW-0812">Transmembrane</keyword>
<feature type="transmembrane region" description="Helical" evidence="8">
    <location>
        <begin position="99"/>
        <end position="119"/>
    </location>
</feature>
<dbReference type="PIRSF" id="PIRSF500217">
    <property type="entry name" value="AlgI"/>
    <property type="match status" value="1"/>
</dbReference>
<feature type="transmembrane region" description="Helical" evidence="8">
    <location>
        <begin position="501"/>
        <end position="520"/>
    </location>
</feature>
<feature type="transmembrane region" description="Helical" evidence="8">
    <location>
        <begin position="28"/>
        <end position="61"/>
    </location>
</feature>
<evidence type="ECO:0000256" key="2">
    <source>
        <dbReference type="ARBA" id="ARBA00010323"/>
    </source>
</evidence>
<evidence type="ECO:0000256" key="8">
    <source>
        <dbReference type="SAM" id="Phobius"/>
    </source>
</evidence>
<evidence type="ECO:0000256" key="7">
    <source>
        <dbReference type="PIRNR" id="PIRNR016636"/>
    </source>
</evidence>
<evidence type="ECO:0000256" key="1">
    <source>
        <dbReference type="ARBA" id="ARBA00004651"/>
    </source>
</evidence>
<feature type="transmembrane region" description="Helical" evidence="8">
    <location>
        <begin position="463"/>
        <end position="481"/>
    </location>
</feature>
<name>A0ABS8EUT1_9FIRM</name>
<comment type="subcellular location">
    <subcellularLocation>
        <location evidence="1">Cell membrane</location>
        <topology evidence="1">Multi-pass membrane protein</topology>
    </subcellularLocation>
</comment>
<comment type="caution">
    <text evidence="9">The sequence shown here is derived from an EMBL/GenBank/DDBJ whole genome shotgun (WGS) entry which is preliminary data.</text>
</comment>
<accession>A0ABS8EUT1</accession>
<proteinExistence type="inferred from homology"/>
<feature type="transmembrane region" description="Helical" evidence="8">
    <location>
        <begin position="370"/>
        <end position="388"/>
    </location>
</feature>
<reference evidence="9 10" key="1">
    <citation type="submission" date="2021-10" db="EMBL/GenBank/DDBJ databases">
        <title>Anaerobic single-cell dispensing facilitates the cultivation of human gut bacteria.</title>
        <authorList>
            <person name="Afrizal A."/>
        </authorList>
    </citation>
    <scope>NUCLEOTIDE SEQUENCE [LARGE SCALE GENOMIC DNA]</scope>
    <source>
        <strain evidence="9 10">CLA-AA-H246</strain>
    </source>
</reference>
<dbReference type="PANTHER" id="PTHR13285:SF18">
    <property type="entry name" value="PROTEIN-CYSTEINE N-PALMITOYLTRANSFERASE RASP"/>
    <property type="match status" value="1"/>
</dbReference>
<evidence type="ECO:0000256" key="5">
    <source>
        <dbReference type="ARBA" id="ARBA00022989"/>
    </source>
</evidence>
<feature type="transmembrane region" description="Helical" evidence="8">
    <location>
        <begin position="343"/>
        <end position="364"/>
    </location>
</feature>